<dbReference type="EMBL" id="JAAIKT010000039">
    <property type="protein sequence ID" value="NEW74137.1"/>
    <property type="molecule type" value="Genomic_DNA"/>
</dbReference>
<keyword evidence="3" id="KW-1185">Reference proteome</keyword>
<comment type="caution">
    <text evidence="2">The sequence shown here is derived from an EMBL/GenBank/DDBJ whole genome shotgun (WGS) entry which is preliminary data.</text>
</comment>
<evidence type="ECO:0000313" key="3">
    <source>
        <dbReference type="Proteomes" id="UP000476310"/>
    </source>
</evidence>
<dbReference type="AlphaFoldDB" id="A0A6G4ANT0"/>
<name>A0A6G4ANT0_9ACTN</name>
<sequence>MPKIVHVKLTFDQEREVRERLRARGHPAALLDGTYREVVVRVPDNAQIGPAPNRRSFQLPDPPGGLRPLRDKHAADDQ</sequence>
<accession>A0A6G4ANT0</accession>
<protein>
    <submittedName>
        <fullName evidence="2">Uncharacterized protein</fullName>
    </submittedName>
</protein>
<feature type="compositionally biased region" description="Basic and acidic residues" evidence="1">
    <location>
        <begin position="68"/>
        <end position="78"/>
    </location>
</feature>
<feature type="region of interest" description="Disordered" evidence="1">
    <location>
        <begin position="45"/>
        <end position="78"/>
    </location>
</feature>
<dbReference type="RefSeq" id="WP_164431608.1">
    <property type="nucleotide sequence ID" value="NZ_JAAIKT010000039.1"/>
</dbReference>
<evidence type="ECO:0000256" key="1">
    <source>
        <dbReference type="SAM" id="MobiDB-lite"/>
    </source>
</evidence>
<gene>
    <name evidence="2" type="ORF">G4H13_28170</name>
</gene>
<evidence type="ECO:0000313" key="2">
    <source>
        <dbReference type="EMBL" id="NEW74137.1"/>
    </source>
</evidence>
<organism evidence="2 3">
    <name type="scientific">Streptomyces rhizosphaericus</name>
    <dbReference type="NCBI Taxonomy" id="114699"/>
    <lineage>
        <taxon>Bacteria</taxon>
        <taxon>Bacillati</taxon>
        <taxon>Actinomycetota</taxon>
        <taxon>Actinomycetes</taxon>
        <taxon>Kitasatosporales</taxon>
        <taxon>Streptomycetaceae</taxon>
        <taxon>Streptomyces</taxon>
        <taxon>Streptomyces violaceusniger group</taxon>
    </lineage>
</organism>
<reference evidence="2" key="1">
    <citation type="submission" date="2020-02" db="EMBL/GenBank/DDBJ databases">
        <title>A new Streptomyces sp. for controlling soil-borne diseases.</title>
        <authorList>
            <person name="Li X."/>
            <person name="Tian Y."/>
            <person name="Gao K."/>
        </authorList>
    </citation>
    <scope>NUCLEOTIDE SEQUENCE [LARGE SCALE GENOMIC DNA]</scope>
    <source>
        <strain evidence="2">0250</strain>
    </source>
</reference>
<dbReference type="Proteomes" id="UP000476310">
    <property type="component" value="Unassembled WGS sequence"/>
</dbReference>
<proteinExistence type="predicted"/>